<gene>
    <name evidence="2" type="ORF">ACFOKA_05875</name>
</gene>
<evidence type="ECO:0000313" key="3">
    <source>
        <dbReference type="Proteomes" id="UP001595444"/>
    </source>
</evidence>
<dbReference type="SMART" id="SM00530">
    <property type="entry name" value="HTH_XRE"/>
    <property type="match status" value="1"/>
</dbReference>
<accession>A0ABV7D3H8</accession>
<dbReference type="Gene3D" id="1.10.260.40">
    <property type="entry name" value="lambda repressor-like DNA-binding domains"/>
    <property type="match status" value="1"/>
</dbReference>
<dbReference type="Proteomes" id="UP001595444">
    <property type="component" value="Unassembled WGS sequence"/>
</dbReference>
<dbReference type="InterPro" id="IPR001387">
    <property type="entry name" value="Cro/C1-type_HTH"/>
</dbReference>
<dbReference type="Pfam" id="PF13443">
    <property type="entry name" value="HTH_26"/>
    <property type="match status" value="1"/>
</dbReference>
<name>A0ABV7D3H8_9PROT</name>
<dbReference type="SUPFAM" id="SSF47413">
    <property type="entry name" value="lambda repressor-like DNA-binding domains"/>
    <property type="match status" value="1"/>
</dbReference>
<evidence type="ECO:0000259" key="1">
    <source>
        <dbReference type="PROSITE" id="PS50943"/>
    </source>
</evidence>
<keyword evidence="3" id="KW-1185">Reference proteome</keyword>
<protein>
    <submittedName>
        <fullName evidence="2">Helix-turn-helix domain-containing protein</fullName>
    </submittedName>
</protein>
<dbReference type="InterPro" id="IPR010982">
    <property type="entry name" value="Lambda_DNA-bd_dom_sf"/>
</dbReference>
<proteinExistence type="predicted"/>
<comment type="caution">
    <text evidence="2">The sequence shown here is derived from an EMBL/GenBank/DDBJ whole genome shotgun (WGS) entry which is preliminary data.</text>
</comment>
<dbReference type="CDD" id="cd00093">
    <property type="entry name" value="HTH_XRE"/>
    <property type="match status" value="1"/>
</dbReference>
<sequence length="73" mass="8510">MIRFLLKERIADKEFSEKRRIPMDEISKATGISRQTLSRMINTHGYNATTDNLDKLCEFFDCELKDIAVRVVS</sequence>
<dbReference type="RefSeq" id="WP_194214361.1">
    <property type="nucleotide sequence ID" value="NZ_CP061205.1"/>
</dbReference>
<feature type="domain" description="HTH cro/C1-type" evidence="1">
    <location>
        <begin position="17"/>
        <end position="67"/>
    </location>
</feature>
<reference evidence="3" key="1">
    <citation type="journal article" date="2019" name="Int. J. Syst. Evol. Microbiol.">
        <title>The Global Catalogue of Microorganisms (GCM) 10K type strain sequencing project: providing services to taxonomists for standard genome sequencing and annotation.</title>
        <authorList>
            <consortium name="The Broad Institute Genomics Platform"/>
            <consortium name="The Broad Institute Genome Sequencing Center for Infectious Disease"/>
            <person name="Wu L."/>
            <person name="Ma J."/>
        </authorList>
    </citation>
    <scope>NUCLEOTIDE SEQUENCE [LARGE SCALE GENOMIC DNA]</scope>
    <source>
        <strain evidence="3">KCTC 62164</strain>
    </source>
</reference>
<evidence type="ECO:0000313" key="2">
    <source>
        <dbReference type="EMBL" id="MFC3051427.1"/>
    </source>
</evidence>
<organism evidence="2 3">
    <name type="scientific">Kordiimonas pumila</name>
    <dbReference type="NCBI Taxonomy" id="2161677"/>
    <lineage>
        <taxon>Bacteria</taxon>
        <taxon>Pseudomonadati</taxon>
        <taxon>Pseudomonadota</taxon>
        <taxon>Alphaproteobacteria</taxon>
        <taxon>Kordiimonadales</taxon>
        <taxon>Kordiimonadaceae</taxon>
        <taxon>Kordiimonas</taxon>
    </lineage>
</organism>
<dbReference type="PROSITE" id="PS50943">
    <property type="entry name" value="HTH_CROC1"/>
    <property type="match status" value="1"/>
</dbReference>
<dbReference type="EMBL" id="JBHRSL010000003">
    <property type="protein sequence ID" value="MFC3051427.1"/>
    <property type="molecule type" value="Genomic_DNA"/>
</dbReference>